<feature type="domain" description="Indole-3-glycerol phosphate synthase" evidence="9">
    <location>
        <begin position="9"/>
        <end position="261"/>
    </location>
</feature>
<comment type="pathway">
    <text evidence="2 8">Amino-acid biosynthesis; L-tryptophan biosynthesis; L-tryptophan from chorismate: step 4/5.</text>
</comment>
<comment type="catalytic activity">
    <reaction evidence="1 8">
        <text>1-(2-carboxyphenylamino)-1-deoxy-D-ribulose 5-phosphate + H(+) = (1S,2R)-1-C-(indol-3-yl)glycerol 3-phosphate + CO2 + H2O</text>
        <dbReference type="Rhea" id="RHEA:23476"/>
        <dbReference type="ChEBI" id="CHEBI:15377"/>
        <dbReference type="ChEBI" id="CHEBI:15378"/>
        <dbReference type="ChEBI" id="CHEBI:16526"/>
        <dbReference type="ChEBI" id="CHEBI:58613"/>
        <dbReference type="ChEBI" id="CHEBI:58866"/>
        <dbReference type="EC" id="4.1.1.48"/>
    </reaction>
</comment>
<dbReference type="PROSITE" id="PS00614">
    <property type="entry name" value="IGPS"/>
    <property type="match status" value="1"/>
</dbReference>
<evidence type="ECO:0000256" key="8">
    <source>
        <dbReference type="HAMAP-Rule" id="MF_00134"/>
    </source>
</evidence>
<evidence type="ECO:0000313" key="11">
    <source>
        <dbReference type="Proteomes" id="UP000316855"/>
    </source>
</evidence>
<keyword evidence="4 8" id="KW-0210">Decarboxylase</keyword>
<dbReference type="CDD" id="cd00331">
    <property type="entry name" value="IGPS"/>
    <property type="match status" value="1"/>
</dbReference>
<dbReference type="AlphaFoldDB" id="A0A517VN77"/>
<dbReference type="UniPathway" id="UPA00035">
    <property type="reaction ID" value="UER00043"/>
</dbReference>
<dbReference type="InterPro" id="IPR045186">
    <property type="entry name" value="Indole-3-glycerol_P_synth"/>
</dbReference>
<dbReference type="PANTHER" id="PTHR22854">
    <property type="entry name" value="TRYPTOPHAN BIOSYNTHESIS PROTEIN"/>
    <property type="match status" value="1"/>
</dbReference>
<evidence type="ECO:0000256" key="6">
    <source>
        <dbReference type="ARBA" id="ARBA00023141"/>
    </source>
</evidence>
<dbReference type="GO" id="GO:0000162">
    <property type="term" value="P:L-tryptophan biosynthetic process"/>
    <property type="evidence" value="ECO:0007669"/>
    <property type="project" value="UniProtKB-UniRule"/>
</dbReference>
<name>A0A517VN77_9PLAN</name>
<dbReference type="InterPro" id="IPR013798">
    <property type="entry name" value="Indole-3-glycerol_P_synth_dom"/>
</dbReference>
<evidence type="ECO:0000256" key="7">
    <source>
        <dbReference type="ARBA" id="ARBA00023239"/>
    </source>
</evidence>
<dbReference type="SUPFAM" id="SSF51366">
    <property type="entry name" value="Ribulose-phoshate binding barrel"/>
    <property type="match status" value="1"/>
</dbReference>
<evidence type="ECO:0000256" key="1">
    <source>
        <dbReference type="ARBA" id="ARBA00001633"/>
    </source>
</evidence>
<proteinExistence type="inferred from homology"/>
<dbReference type="PANTHER" id="PTHR22854:SF2">
    <property type="entry name" value="INDOLE-3-GLYCEROL-PHOSPHATE SYNTHASE"/>
    <property type="match status" value="1"/>
</dbReference>
<dbReference type="RefSeq" id="WP_145232341.1">
    <property type="nucleotide sequence ID" value="NZ_CP036343.1"/>
</dbReference>
<dbReference type="InterPro" id="IPR013785">
    <property type="entry name" value="Aldolase_TIM"/>
</dbReference>
<evidence type="ECO:0000313" key="10">
    <source>
        <dbReference type="EMBL" id="QDT94449.1"/>
    </source>
</evidence>
<keyword evidence="3 8" id="KW-0028">Amino-acid biosynthesis</keyword>
<evidence type="ECO:0000256" key="2">
    <source>
        <dbReference type="ARBA" id="ARBA00004696"/>
    </source>
</evidence>
<dbReference type="NCBIfam" id="NF001373">
    <property type="entry name" value="PRK00278.1-6"/>
    <property type="match status" value="1"/>
</dbReference>
<keyword evidence="5 8" id="KW-0822">Tryptophan biosynthesis</keyword>
<evidence type="ECO:0000256" key="5">
    <source>
        <dbReference type="ARBA" id="ARBA00022822"/>
    </source>
</evidence>
<dbReference type="GO" id="GO:0004640">
    <property type="term" value="F:phosphoribosylanthranilate isomerase activity"/>
    <property type="evidence" value="ECO:0007669"/>
    <property type="project" value="TreeGrafter"/>
</dbReference>
<evidence type="ECO:0000256" key="3">
    <source>
        <dbReference type="ARBA" id="ARBA00022605"/>
    </source>
</evidence>
<accession>A0A517VN77</accession>
<dbReference type="HAMAP" id="MF_00134_B">
    <property type="entry name" value="IGPS_B"/>
    <property type="match status" value="1"/>
</dbReference>
<dbReference type="GO" id="GO:0004425">
    <property type="term" value="F:indole-3-glycerol-phosphate synthase activity"/>
    <property type="evidence" value="ECO:0007669"/>
    <property type="project" value="UniProtKB-UniRule"/>
</dbReference>
<evidence type="ECO:0000259" key="9">
    <source>
        <dbReference type="Pfam" id="PF00218"/>
    </source>
</evidence>
<dbReference type="NCBIfam" id="NF001377">
    <property type="entry name" value="PRK00278.2-4"/>
    <property type="match status" value="1"/>
</dbReference>
<keyword evidence="7 8" id="KW-0456">Lyase</keyword>
<comment type="similarity">
    <text evidence="8">Belongs to the TrpC family.</text>
</comment>
<protein>
    <recommendedName>
        <fullName evidence="8">Indole-3-glycerol phosphate synthase</fullName>
        <shortName evidence="8">IGPS</shortName>
        <ecNumber evidence="8">4.1.1.48</ecNumber>
    </recommendedName>
</protein>
<keyword evidence="6 8" id="KW-0057">Aromatic amino acid biosynthesis</keyword>
<dbReference type="Gene3D" id="3.20.20.70">
    <property type="entry name" value="Aldolase class I"/>
    <property type="match status" value="1"/>
</dbReference>
<dbReference type="InterPro" id="IPR011060">
    <property type="entry name" value="RibuloseP-bd_barrel"/>
</dbReference>
<dbReference type="InterPro" id="IPR001468">
    <property type="entry name" value="Indole-3-GlycerolPSynthase_CS"/>
</dbReference>
<dbReference type="Pfam" id="PF00218">
    <property type="entry name" value="IGPS"/>
    <property type="match status" value="1"/>
</dbReference>
<organism evidence="10 11">
    <name type="scientific">Gimesia algae</name>
    <dbReference type="NCBI Taxonomy" id="2527971"/>
    <lineage>
        <taxon>Bacteria</taxon>
        <taxon>Pseudomonadati</taxon>
        <taxon>Planctomycetota</taxon>
        <taxon>Planctomycetia</taxon>
        <taxon>Planctomycetales</taxon>
        <taxon>Planctomycetaceae</taxon>
        <taxon>Gimesia</taxon>
    </lineage>
</organism>
<sequence length="270" mass="29467">MREVVSNILEEIVASKLIEVSAAKSRVPVEQLANGLADALPVRDFVAAMQSHGPVAMIAEVKKASPSAGVIREDFHPVEIARIYEAAGAACLSVLTDEKYFQGHLDFLKAVRQNVAIPVLRKDFIIDRYQVLEARVAGADCVLLIAECLDDGQLEDLYGYALELGMSALVEIYEPDNLERVLKLSPPLLGINNRNLKTFVTSLEHSIQLGTRVPADCLLISESGIRDRSDVVKLQESGIRGILVGETLMRSADIGEKARELLGHSSQPIQ</sequence>
<dbReference type="KEGG" id="gax:Pan161_61450"/>
<reference evidence="10 11" key="1">
    <citation type="submission" date="2019-02" db="EMBL/GenBank/DDBJ databases">
        <title>Deep-cultivation of Planctomycetes and their phenomic and genomic characterization uncovers novel biology.</title>
        <authorList>
            <person name="Wiegand S."/>
            <person name="Jogler M."/>
            <person name="Boedeker C."/>
            <person name="Pinto D."/>
            <person name="Vollmers J."/>
            <person name="Rivas-Marin E."/>
            <person name="Kohn T."/>
            <person name="Peeters S.H."/>
            <person name="Heuer A."/>
            <person name="Rast P."/>
            <person name="Oberbeckmann S."/>
            <person name="Bunk B."/>
            <person name="Jeske O."/>
            <person name="Meyerdierks A."/>
            <person name="Storesund J.E."/>
            <person name="Kallscheuer N."/>
            <person name="Luecker S."/>
            <person name="Lage O.M."/>
            <person name="Pohl T."/>
            <person name="Merkel B.J."/>
            <person name="Hornburger P."/>
            <person name="Mueller R.-W."/>
            <person name="Bruemmer F."/>
            <person name="Labrenz M."/>
            <person name="Spormann A.M."/>
            <person name="Op den Camp H."/>
            <person name="Overmann J."/>
            <person name="Amann R."/>
            <person name="Jetten M.S.M."/>
            <person name="Mascher T."/>
            <person name="Medema M.H."/>
            <person name="Devos D.P."/>
            <person name="Kaster A.-K."/>
            <person name="Ovreas L."/>
            <person name="Rohde M."/>
            <person name="Galperin M.Y."/>
            <person name="Jogler C."/>
        </authorList>
    </citation>
    <scope>NUCLEOTIDE SEQUENCE [LARGE SCALE GENOMIC DNA]</scope>
    <source>
        <strain evidence="10 11">Pan161</strain>
    </source>
</reference>
<dbReference type="EMBL" id="CP036343">
    <property type="protein sequence ID" value="QDT94449.1"/>
    <property type="molecule type" value="Genomic_DNA"/>
</dbReference>
<dbReference type="Proteomes" id="UP000316855">
    <property type="component" value="Chromosome"/>
</dbReference>
<dbReference type="FunFam" id="3.20.20.70:FF:000024">
    <property type="entry name" value="Indole-3-glycerol phosphate synthase"/>
    <property type="match status" value="1"/>
</dbReference>
<dbReference type="OrthoDB" id="9804217at2"/>
<gene>
    <name evidence="8 10" type="primary">trpC</name>
    <name evidence="10" type="ORF">Pan161_61450</name>
</gene>
<dbReference type="EC" id="4.1.1.48" evidence="8"/>
<keyword evidence="11" id="KW-1185">Reference proteome</keyword>
<evidence type="ECO:0000256" key="4">
    <source>
        <dbReference type="ARBA" id="ARBA00022793"/>
    </source>
</evidence>